<feature type="region of interest" description="Disordered" evidence="1">
    <location>
        <begin position="203"/>
        <end position="223"/>
    </location>
</feature>
<feature type="region of interest" description="Disordered" evidence="1">
    <location>
        <begin position="1"/>
        <end position="24"/>
    </location>
</feature>
<feature type="compositionally biased region" description="Polar residues" evidence="1">
    <location>
        <begin position="203"/>
        <end position="216"/>
    </location>
</feature>
<sequence length="552" mass="60619">MEAISMAAATIKSQSPERSWPTFRGHPPLIERGETLEIPDTLSVPQTSSKITVPPAYETVYPVSPLAYYLGATIEPGPSAAIETDRTHYPLGTERSLEADIERILQKVFVLDCFVRSNGIVKDRLLGHDDLDDALTFDIAETYSLSLSRRLDRYLDVSDEVIEPYVPPWPATAHVPATPETVELLPYLLGKLTHIKTIASTNSASDGHQQQLTGINSERPGEKSDSIATDILQSSTRFEDPESGIQLLEGIHPDSLEAIWFGDGITPWATRGTIEAYRGRLEGDDVSDKSSIRVVCNESPMLPEIENLEGLYGERDSHPFDVRVEYGVSTDRLATLLRSESVDLFHFIGHATPEGLICHDGALDVRTLESVAPRSFMLNACQSAQQGLALVERGANCGLATHSDVVNQQAIRASETVVRFLSRGFMFRSALWLTRLVNPLDEYVLLGDGTLTIAPTDGGAPTIYVLDSFEEPFDLCHIDTPILGNALGATTGPTITDCTFTTLIPSAYILPNVTRSQLREALQWTAVPILCNETFHWPSDVGIPETLLHHFT</sequence>
<proteinExistence type="predicted"/>
<evidence type="ECO:0008006" key="4">
    <source>
        <dbReference type="Google" id="ProtNLM"/>
    </source>
</evidence>
<keyword evidence="3" id="KW-1185">Reference proteome</keyword>
<dbReference type="Proteomes" id="UP001321047">
    <property type="component" value="Unassembled WGS sequence"/>
</dbReference>
<accession>A0AAP3E8A0</accession>
<dbReference type="AlphaFoldDB" id="A0AAP3E8A0"/>
<gene>
    <name evidence="2" type="ORF">OB919_13900</name>
</gene>
<dbReference type="EMBL" id="JAOPJZ010000012">
    <property type="protein sequence ID" value="MCU4753054.1"/>
    <property type="molecule type" value="Genomic_DNA"/>
</dbReference>
<evidence type="ECO:0000313" key="2">
    <source>
        <dbReference type="EMBL" id="MCU4753054.1"/>
    </source>
</evidence>
<protein>
    <recommendedName>
        <fullName evidence="4">CHAT domain-containing protein</fullName>
    </recommendedName>
</protein>
<comment type="caution">
    <text evidence="2">The sequence shown here is derived from an EMBL/GenBank/DDBJ whole genome shotgun (WGS) entry which is preliminary data.</text>
</comment>
<reference evidence="2 3" key="1">
    <citation type="submission" date="2022-09" db="EMBL/GenBank/DDBJ databases">
        <title>Enrichment on poylsaccharides allowed isolation of novel metabolic and taxonomic groups of Haloarchaea.</title>
        <authorList>
            <person name="Sorokin D.Y."/>
            <person name="Elcheninov A.G."/>
            <person name="Khizhniak T.V."/>
            <person name="Kolganova T.V."/>
            <person name="Kublanov I.V."/>
        </authorList>
    </citation>
    <scope>NUCLEOTIDE SEQUENCE [LARGE SCALE GENOMIC DNA]</scope>
    <source>
        <strain evidence="2 3">AArc-curdl1</strain>
    </source>
</reference>
<name>A0AAP3E8A0_9EURY</name>
<organism evidence="2 3">
    <name type="scientific">Natronosalvus hydrolyticus</name>
    <dbReference type="NCBI Taxonomy" id="2979988"/>
    <lineage>
        <taxon>Archaea</taxon>
        <taxon>Methanobacteriati</taxon>
        <taxon>Methanobacteriota</taxon>
        <taxon>Stenosarchaea group</taxon>
        <taxon>Halobacteria</taxon>
        <taxon>Halobacteriales</taxon>
        <taxon>Natrialbaceae</taxon>
        <taxon>Natronosalvus</taxon>
    </lineage>
</organism>
<evidence type="ECO:0000313" key="3">
    <source>
        <dbReference type="Proteomes" id="UP001321047"/>
    </source>
</evidence>
<evidence type="ECO:0000256" key="1">
    <source>
        <dbReference type="SAM" id="MobiDB-lite"/>
    </source>
</evidence>
<dbReference type="RefSeq" id="WP_342809378.1">
    <property type="nucleotide sequence ID" value="NZ_JAOPJZ010000012.1"/>
</dbReference>